<feature type="DNA-binding region" description="HMG box" evidence="1">
    <location>
        <begin position="118"/>
        <end position="175"/>
    </location>
</feature>
<evidence type="ECO:0000313" key="5">
    <source>
        <dbReference type="WBParaSite" id="GPLIN_000530400"/>
    </source>
</evidence>
<dbReference type="Gene3D" id="1.10.30.10">
    <property type="entry name" value="High mobility group box domain"/>
    <property type="match status" value="1"/>
</dbReference>
<dbReference type="Pfam" id="PF09011">
    <property type="entry name" value="HMG_box_2"/>
    <property type="match status" value="1"/>
</dbReference>
<evidence type="ECO:0000256" key="2">
    <source>
        <dbReference type="SAM" id="MobiDB-lite"/>
    </source>
</evidence>
<evidence type="ECO:0000256" key="1">
    <source>
        <dbReference type="PROSITE-ProRule" id="PRU00267"/>
    </source>
</evidence>
<dbReference type="InterPro" id="IPR009071">
    <property type="entry name" value="HMG_box_dom"/>
</dbReference>
<keyword evidence="1" id="KW-0539">Nucleus</keyword>
<keyword evidence="4" id="KW-1185">Reference proteome</keyword>
<feature type="region of interest" description="Disordered" evidence="2">
    <location>
        <begin position="72"/>
        <end position="100"/>
    </location>
</feature>
<dbReference type="AlphaFoldDB" id="A0A183BXG5"/>
<reference evidence="4" key="2">
    <citation type="submission" date="2014-05" db="EMBL/GenBank/DDBJ databases">
        <title>The genome and life-stage specific transcriptomes of Globodera pallida elucidate key aspects of plant parasitism by a cyst nematode.</title>
        <authorList>
            <person name="Cotton J.A."/>
            <person name="Lilley C.J."/>
            <person name="Jones L.M."/>
            <person name="Kikuchi T."/>
            <person name="Reid A.J."/>
            <person name="Thorpe P."/>
            <person name="Tsai I.J."/>
            <person name="Beasley H."/>
            <person name="Blok V."/>
            <person name="Cock P.J.A."/>
            <person name="Van den Akker S.E."/>
            <person name="Holroyd N."/>
            <person name="Hunt M."/>
            <person name="Mantelin S."/>
            <person name="Naghra H."/>
            <person name="Pain A."/>
            <person name="Palomares-Rius J.E."/>
            <person name="Zarowiecki M."/>
            <person name="Berriman M."/>
            <person name="Jones J.T."/>
            <person name="Urwin P.E."/>
        </authorList>
    </citation>
    <scope>NUCLEOTIDE SEQUENCE [LARGE SCALE GENOMIC DNA]</scope>
    <source>
        <strain evidence="4">Lindley</strain>
    </source>
</reference>
<protein>
    <submittedName>
        <fullName evidence="5">HMG box domain-containing protein</fullName>
    </submittedName>
</protein>
<feature type="domain" description="HMG box" evidence="3">
    <location>
        <begin position="118"/>
        <end position="175"/>
    </location>
</feature>
<reference evidence="5" key="3">
    <citation type="submission" date="2016-06" db="UniProtKB">
        <authorList>
            <consortium name="WormBaseParasite"/>
        </authorList>
    </citation>
    <scope>IDENTIFICATION</scope>
</reference>
<evidence type="ECO:0000313" key="4">
    <source>
        <dbReference type="Proteomes" id="UP000050741"/>
    </source>
</evidence>
<keyword evidence="1" id="KW-0238">DNA-binding</keyword>
<dbReference type="SUPFAM" id="SSF47095">
    <property type="entry name" value="HMG-box"/>
    <property type="match status" value="1"/>
</dbReference>
<dbReference type="Proteomes" id="UP000050741">
    <property type="component" value="Unassembled WGS sequence"/>
</dbReference>
<feature type="compositionally biased region" description="Basic and acidic residues" evidence="2">
    <location>
        <begin position="82"/>
        <end position="98"/>
    </location>
</feature>
<dbReference type="PROSITE" id="PS50118">
    <property type="entry name" value="HMG_BOX_2"/>
    <property type="match status" value="1"/>
</dbReference>
<organism evidence="4 5">
    <name type="scientific">Globodera pallida</name>
    <name type="common">Potato cyst nematode worm</name>
    <name type="synonym">Heterodera pallida</name>
    <dbReference type="NCBI Taxonomy" id="36090"/>
    <lineage>
        <taxon>Eukaryota</taxon>
        <taxon>Metazoa</taxon>
        <taxon>Ecdysozoa</taxon>
        <taxon>Nematoda</taxon>
        <taxon>Chromadorea</taxon>
        <taxon>Rhabditida</taxon>
        <taxon>Tylenchina</taxon>
        <taxon>Tylenchomorpha</taxon>
        <taxon>Tylenchoidea</taxon>
        <taxon>Heteroderidae</taxon>
        <taxon>Heteroderinae</taxon>
        <taxon>Globodera</taxon>
    </lineage>
</organism>
<name>A0A183BXG5_GLOPA</name>
<accession>A0A183BXG5</accession>
<dbReference type="WBParaSite" id="GPLIN_000530400">
    <property type="protein sequence ID" value="GPLIN_000530400"/>
    <property type="gene ID" value="GPLIN_000530400"/>
</dbReference>
<dbReference type="GO" id="GO:0005634">
    <property type="term" value="C:nucleus"/>
    <property type="evidence" value="ECO:0007669"/>
    <property type="project" value="UniProtKB-UniRule"/>
</dbReference>
<proteinExistence type="predicted"/>
<dbReference type="InterPro" id="IPR036910">
    <property type="entry name" value="HMG_box_dom_sf"/>
</dbReference>
<sequence length="280" mass="32247">MSISAESSTAGDITADQEYLCPTFSNLDPSEELRFLHDRIAQLELQQSINLPTSSASFDLLAQNENDVADTFHGQNDEIEPTNDKESTADQQEEEQKKAYGTRLYKSPECLLGQPYTPKTDISDSTEASDDLDLNKFVAETAQQWQQMTNDEKRPYVDQAQCNIAAYHKEMAEWKQKYANEIKAWKEANKPKAKAALKARDAQFNQAPFEWNINDDREVDEKERIQLMLLDDSTHLVEKREWSSDDDRDIEEEAAIQRMFLAISTYLGRKEISQNQRVEY</sequence>
<dbReference type="Gene3D" id="1.10.510.10">
    <property type="entry name" value="Transferase(Phosphotransferase) domain 1"/>
    <property type="match status" value="1"/>
</dbReference>
<dbReference type="GO" id="GO:0003677">
    <property type="term" value="F:DNA binding"/>
    <property type="evidence" value="ECO:0007669"/>
    <property type="project" value="UniProtKB-UniRule"/>
</dbReference>
<evidence type="ECO:0000259" key="3">
    <source>
        <dbReference type="PROSITE" id="PS50118"/>
    </source>
</evidence>
<reference evidence="4" key="1">
    <citation type="submission" date="2013-12" db="EMBL/GenBank/DDBJ databases">
        <authorList>
            <person name="Aslett M."/>
        </authorList>
    </citation>
    <scope>NUCLEOTIDE SEQUENCE [LARGE SCALE GENOMIC DNA]</scope>
    <source>
        <strain evidence="4">Lindley</strain>
    </source>
</reference>